<evidence type="ECO:0000313" key="2">
    <source>
        <dbReference type="EMBL" id="TLC99214.1"/>
    </source>
</evidence>
<organism evidence="2 3">
    <name type="scientific">Robinsoniella peoriensis</name>
    <dbReference type="NCBI Taxonomy" id="180332"/>
    <lineage>
        <taxon>Bacteria</taxon>
        <taxon>Bacillati</taxon>
        <taxon>Bacillota</taxon>
        <taxon>Clostridia</taxon>
        <taxon>Lachnospirales</taxon>
        <taxon>Lachnospiraceae</taxon>
        <taxon>Robinsoniella</taxon>
    </lineage>
</organism>
<dbReference type="PANTHER" id="PTHR37826:SF3">
    <property type="entry name" value="J DOMAIN-CONTAINING PROTEIN"/>
    <property type="match status" value="1"/>
</dbReference>
<evidence type="ECO:0000256" key="1">
    <source>
        <dbReference type="SAM" id="Phobius"/>
    </source>
</evidence>
<keyword evidence="2" id="KW-0804">Transcription</keyword>
<feature type="transmembrane region" description="Helical" evidence="1">
    <location>
        <begin position="324"/>
        <end position="346"/>
    </location>
</feature>
<keyword evidence="1" id="KW-0472">Membrane</keyword>
<keyword evidence="3" id="KW-1185">Reference proteome</keyword>
<comment type="caution">
    <text evidence="2">The sequence shown here is derived from an EMBL/GenBank/DDBJ whole genome shotgun (WGS) entry which is preliminary data.</text>
</comment>
<accession>A0A4U8Q387</accession>
<dbReference type="Proteomes" id="UP000306509">
    <property type="component" value="Unassembled WGS sequence"/>
</dbReference>
<sequence length="347" mass="39995" precursor="true">MAVVSYKCPNCGGDLRFDPKTQKYKCEYCLSEFTEEILNAQEEKESGRQSGEGQESQEGLIYSCPSCGAQIVTDETTAATFCYYCHNPVVLEGKLSGDYKPDHIIPFKVDKKEAVAHFLEYMKKKKFVPKAFFSKDQIEKISGVYFPFWMFECDVMGRLDAAATNVRVYRLGETEFTETRFYNVEREGNLHFEELTKNALNKENRKLVEGVQPFMLNDLQKFSMGYLSGFQAEKRDMEKRDFEDEIRKEISDYSRNILKDSISGYTTVKASKLALDTPAEHWKYILLPVWVLTYKGKDNKMYYYAMNGQTKNICGELPIDYGKVAMMFAAIAIPVFLILLLGGYFIW</sequence>
<dbReference type="Gene3D" id="2.20.28.30">
    <property type="entry name" value="RNA polymerase ii, chain L"/>
    <property type="match status" value="2"/>
</dbReference>
<dbReference type="GO" id="GO:0000428">
    <property type="term" value="C:DNA-directed RNA polymerase complex"/>
    <property type="evidence" value="ECO:0007669"/>
    <property type="project" value="UniProtKB-KW"/>
</dbReference>
<gene>
    <name evidence="2" type="ORF">DSM106044_03992</name>
</gene>
<dbReference type="RefSeq" id="WP_047834160.1">
    <property type="nucleotide sequence ID" value="NZ_CAUSDN010000107.1"/>
</dbReference>
<proteinExistence type="predicted"/>
<dbReference type="EMBL" id="QGQD01000074">
    <property type="protein sequence ID" value="TLC99214.1"/>
    <property type="molecule type" value="Genomic_DNA"/>
</dbReference>
<keyword evidence="2" id="KW-0240">DNA-directed RNA polymerase</keyword>
<keyword evidence="1" id="KW-0812">Transmembrane</keyword>
<reference evidence="2 3" key="1">
    <citation type="journal article" date="2019" name="Anaerobe">
        <title>Detection of Robinsoniella peoriensis in multiple bone samples of a trauma patient.</title>
        <authorList>
            <person name="Schrottner P."/>
            <person name="Hartwich K."/>
            <person name="Bunk B."/>
            <person name="Schober I."/>
            <person name="Helbig S."/>
            <person name="Rudolph W.W."/>
            <person name="Gunzer F."/>
        </authorList>
    </citation>
    <scope>NUCLEOTIDE SEQUENCE [LARGE SCALE GENOMIC DNA]</scope>
    <source>
        <strain evidence="2 3">DSM 106044</strain>
    </source>
</reference>
<keyword evidence="1" id="KW-1133">Transmembrane helix</keyword>
<name>A0A4U8Q387_9FIRM</name>
<dbReference type="AlphaFoldDB" id="A0A4U8Q387"/>
<dbReference type="STRING" id="180332.GCA_000797495_01831"/>
<protein>
    <submittedName>
        <fullName evidence="2">DNA-directed RNA polymerase subunit P</fullName>
    </submittedName>
</protein>
<dbReference type="PANTHER" id="PTHR37826">
    <property type="entry name" value="FLOTILLIN BAND_7_5 DOMAIN PROTEIN"/>
    <property type="match status" value="1"/>
</dbReference>
<evidence type="ECO:0000313" key="3">
    <source>
        <dbReference type="Proteomes" id="UP000306509"/>
    </source>
</evidence>